<feature type="domain" description="FAD/NAD(P)-binding" evidence="5">
    <location>
        <begin position="13"/>
        <end position="289"/>
    </location>
</feature>
<dbReference type="InterPro" id="IPR051169">
    <property type="entry name" value="NADH-Q_oxidoreductase"/>
</dbReference>
<dbReference type="Proteomes" id="UP000430021">
    <property type="component" value="Unassembled WGS sequence"/>
</dbReference>
<dbReference type="AlphaFoldDB" id="A0A6I4UL71"/>
<keyword evidence="2" id="KW-0285">Flavoprotein</keyword>
<dbReference type="PANTHER" id="PTHR42913:SF9">
    <property type="entry name" value="SLR1591 PROTEIN"/>
    <property type="match status" value="1"/>
</dbReference>
<keyword evidence="3" id="KW-0274">FAD</keyword>
<dbReference type="PANTHER" id="PTHR42913">
    <property type="entry name" value="APOPTOSIS-INDUCING FACTOR 1"/>
    <property type="match status" value="1"/>
</dbReference>
<name>A0A6I4UL71_9SPHN</name>
<keyword evidence="9" id="KW-1185">Reference proteome</keyword>
<evidence type="ECO:0000256" key="4">
    <source>
        <dbReference type="ARBA" id="ARBA00023002"/>
    </source>
</evidence>
<dbReference type="GO" id="GO:0003955">
    <property type="term" value="F:NAD(P)H dehydrogenase (quinone) activity"/>
    <property type="evidence" value="ECO:0007669"/>
    <property type="project" value="TreeGrafter"/>
</dbReference>
<dbReference type="EMBL" id="WTYB01000004">
    <property type="protein sequence ID" value="MXP39751.1"/>
    <property type="molecule type" value="Genomic_DNA"/>
</dbReference>
<dbReference type="PRINTS" id="PR00368">
    <property type="entry name" value="FADPNR"/>
</dbReference>
<reference evidence="6 9" key="2">
    <citation type="submission" date="2020-08" db="EMBL/GenBank/DDBJ databases">
        <title>Genomic Encyclopedia of Type Strains, Phase IV (KMG-IV): sequencing the most valuable type-strain genomes for metagenomic binning, comparative biology and taxonomic classification.</title>
        <authorList>
            <person name="Goeker M."/>
        </authorList>
    </citation>
    <scope>NUCLEOTIDE SEQUENCE [LARGE SCALE GENOMIC DNA]</scope>
    <source>
        <strain evidence="6 9">DSM 8510</strain>
    </source>
</reference>
<evidence type="ECO:0000256" key="1">
    <source>
        <dbReference type="ARBA" id="ARBA00001974"/>
    </source>
</evidence>
<organism evidence="7 8">
    <name type="scientific">Erythrobacter ramosus</name>
    <dbReference type="NCBI Taxonomy" id="35811"/>
    <lineage>
        <taxon>Bacteria</taxon>
        <taxon>Pseudomonadati</taxon>
        <taxon>Pseudomonadota</taxon>
        <taxon>Alphaproteobacteria</taxon>
        <taxon>Sphingomonadales</taxon>
        <taxon>Erythrobacteraceae</taxon>
        <taxon>Erythrobacter/Porphyrobacter group</taxon>
        <taxon>Erythrobacter</taxon>
    </lineage>
</organism>
<comment type="cofactor">
    <cofactor evidence="1">
        <name>FAD</name>
        <dbReference type="ChEBI" id="CHEBI:57692"/>
    </cofactor>
</comment>
<dbReference type="InterPro" id="IPR023753">
    <property type="entry name" value="FAD/NAD-binding_dom"/>
</dbReference>
<evidence type="ECO:0000313" key="6">
    <source>
        <dbReference type="EMBL" id="MBB3777109.1"/>
    </source>
</evidence>
<evidence type="ECO:0000313" key="9">
    <source>
        <dbReference type="Proteomes" id="UP000548685"/>
    </source>
</evidence>
<evidence type="ECO:0000256" key="2">
    <source>
        <dbReference type="ARBA" id="ARBA00022630"/>
    </source>
</evidence>
<dbReference type="InterPro" id="IPR036188">
    <property type="entry name" value="FAD/NAD-bd_sf"/>
</dbReference>
<dbReference type="RefSeq" id="WP_160761901.1">
    <property type="nucleotide sequence ID" value="NZ_BAAADZ010000001.1"/>
</dbReference>
<dbReference type="SUPFAM" id="SSF51905">
    <property type="entry name" value="FAD/NAD(P)-binding domain"/>
    <property type="match status" value="2"/>
</dbReference>
<dbReference type="PRINTS" id="PR00411">
    <property type="entry name" value="PNDRDTASEI"/>
</dbReference>
<dbReference type="Proteomes" id="UP000548685">
    <property type="component" value="Unassembled WGS sequence"/>
</dbReference>
<protein>
    <submittedName>
        <fullName evidence="6">NADH dehydrogenase FAD-containing subunit</fullName>
    </submittedName>
</protein>
<comment type="caution">
    <text evidence="7">The sequence shown here is derived from an EMBL/GenBank/DDBJ whole genome shotgun (WGS) entry which is preliminary data.</text>
</comment>
<reference evidence="7 8" key="1">
    <citation type="submission" date="2019-12" db="EMBL/GenBank/DDBJ databases">
        <title>Genomic-based taxomic classification of the family Erythrobacteraceae.</title>
        <authorList>
            <person name="Xu L."/>
        </authorList>
    </citation>
    <scope>NUCLEOTIDE SEQUENCE [LARGE SCALE GENOMIC DNA]</scope>
    <source>
        <strain evidence="7 8">JCM 10282</strain>
    </source>
</reference>
<dbReference type="GO" id="GO:0019646">
    <property type="term" value="P:aerobic electron transport chain"/>
    <property type="evidence" value="ECO:0007669"/>
    <property type="project" value="TreeGrafter"/>
</dbReference>
<accession>A0A6I4UL71</accession>
<evidence type="ECO:0000313" key="7">
    <source>
        <dbReference type="EMBL" id="MXP39751.1"/>
    </source>
</evidence>
<evidence type="ECO:0000256" key="3">
    <source>
        <dbReference type="ARBA" id="ARBA00022827"/>
    </source>
</evidence>
<gene>
    <name evidence="6" type="ORF">FHS52_003102</name>
    <name evidence="7" type="ORF">GRI59_14170</name>
</gene>
<evidence type="ECO:0000259" key="5">
    <source>
        <dbReference type="Pfam" id="PF07992"/>
    </source>
</evidence>
<dbReference type="EMBL" id="JACICE010000004">
    <property type="protein sequence ID" value="MBB3777109.1"/>
    <property type="molecule type" value="Genomic_DNA"/>
</dbReference>
<dbReference type="Pfam" id="PF07992">
    <property type="entry name" value="Pyr_redox_2"/>
    <property type="match status" value="1"/>
</dbReference>
<proteinExistence type="predicted"/>
<sequence length="375" mass="38881">MIPQTASFGTQTVMLLGGGHAHVAVLADWVKRGVPAGVRAVLLTPERHLRYSGMVPGWIAGQHARDDGLVDLAALAARAGVELVLDRCNGLDPEARVVRTAAGEAIRFDVASFDTGGEGQAARLLGDDPRLIDVRPIGAFVDRLAALGPLTRIVVVGGGAGGVELAFALRNRAGATVRPDVTLAAGPGGLLPGFAPAVQARAARALARQGITVLAADARFAGGAIMAGGQSLEPADCIIAATGSAAPQWVRASGIAADAAGFLAVDAYQRSTSHPHIFAAGDVAARTDRPLVHSGVHAVFAGPVLAANLRAVLAGEAPRRIYRPRWNNLYLMNTGDGSAIASYGPLAAEGRWVLTLKHWIDKRWIAQYARIAQMA</sequence>
<evidence type="ECO:0000313" key="8">
    <source>
        <dbReference type="Proteomes" id="UP000430021"/>
    </source>
</evidence>
<dbReference type="Gene3D" id="3.50.50.100">
    <property type="match status" value="1"/>
</dbReference>
<keyword evidence="4" id="KW-0560">Oxidoreductase</keyword>
<dbReference type="OrthoDB" id="9781621at2"/>